<name>A0AAD3B003_MICAE</name>
<organism evidence="1 2">
    <name type="scientific">Microcystis aeruginosa NIES-3807</name>
    <dbReference type="NCBI Taxonomy" id="2517785"/>
    <lineage>
        <taxon>Bacteria</taxon>
        <taxon>Bacillati</taxon>
        <taxon>Cyanobacteriota</taxon>
        <taxon>Cyanophyceae</taxon>
        <taxon>Oscillatoriophycideae</taxon>
        <taxon>Chroococcales</taxon>
        <taxon>Microcystaceae</taxon>
        <taxon>Microcystis</taxon>
    </lineage>
</organism>
<dbReference type="AlphaFoldDB" id="A0AAD3B003"/>
<gene>
    <name evidence="1" type="ORF">NIES3807_18350</name>
</gene>
<dbReference type="Proteomes" id="UP000441080">
    <property type="component" value="Unassembled WGS sequence"/>
</dbReference>
<proteinExistence type="predicted"/>
<dbReference type="EMBL" id="BJCK01000023">
    <property type="protein sequence ID" value="GCL58666.1"/>
    <property type="molecule type" value="Genomic_DNA"/>
</dbReference>
<reference evidence="1 2" key="1">
    <citation type="submission" date="2019-02" db="EMBL/GenBank/DDBJ databases">
        <title>Draft genome sequence of Arthrospira platensis NIES-3807.</title>
        <authorList>
            <person name="Yamaguchi H."/>
            <person name="Suzuki S."/>
            <person name="Kawachi M."/>
        </authorList>
    </citation>
    <scope>NUCLEOTIDE SEQUENCE [LARGE SCALE GENOMIC DNA]</scope>
    <source>
        <strain evidence="1 2">NIES-3807</strain>
    </source>
</reference>
<evidence type="ECO:0000313" key="2">
    <source>
        <dbReference type="Proteomes" id="UP000441080"/>
    </source>
</evidence>
<accession>A0AAD3B003</accession>
<protein>
    <submittedName>
        <fullName evidence="1">Uncharacterized protein</fullName>
    </submittedName>
</protein>
<evidence type="ECO:0000313" key="1">
    <source>
        <dbReference type="EMBL" id="GCL58666.1"/>
    </source>
</evidence>
<sequence>MRIYLECRGEDRSAELTAEALAFSDGMKPRPV</sequence>
<comment type="caution">
    <text evidence="1">The sequence shown here is derived from an EMBL/GenBank/DDBJ whole genome shotgun (WGS) entry which is preliminary data.</text>
</comment>